<dbReference type="InterPro" id="IPR034393">
    <property type="entry name" value="TatSF1-like"/>
</dbReference>
<dbReference type="GO" id="GO:0003723">
    <property type="term" value="F:RNA binding"/>
    <property type="evidence" value="ECO:0007669"/>
    <property type="project" value="UniProtKB-UniRule"/>
</dbReference>
<evidence type="ECO:0000313" key="9">
    <source>
        <dbReference type="EMBL" id="KAF4046680.1"/>
    </source>
</evidence>
<dbReference type="PROSITE" id="PS50102">
    <property type="entry name" value="RRM"/>
    <property type="match status" value="1"/>
</dbReference>
<dbReference type="GO" id="GO:0005686">
    <property type="term" value="C:U2 snRNP"/>
    <property type="evidence" value="ECO:0007669"/>
    <property type="project" value="TreeGrafter"/>
</dbReference>
<dbReference type="Pfam" id="PF00076">
    <property type="entry name" value="RRM_1"/>
    <property type="match status" value="1"/>
</dbReference>
<evidence type="ECO:0000256" key="3">
    <source>
        <dbReference type="ARBA" id="ARBA00022737"/>
    </source>
</evidence>
<dbReference type="InterPro" id="IPR035979">
    <property type="entry name" value="RBD_domain_sf"/>
</dbReference>
<dbReference type="InterPro" id="IPR034392">
    <property type="entry name" value="TatSF1-like_RRM1"/>
</dbReference>
<keyword evidence="3" id="KW-0677">Repeat</keyword>
<dbReference type="FunFam" id="3.30.70.330:FF:000329">
    <property type="entry name" value="splicing factor U2AF-associated protein 2"/>
    <property type="match status" value="1"/>
</dbReference>
<dbReference type="GO" id="GO:0000398">
    <property type="term" value="P:mRNA splicing, via spliceosome"/>
    <property type="evidence" value="ECO:0007669"/>
    <property type="project" value="InterPro"/>
</dbReference>
<dbReference type="Pfam" id="PF14237">
    <property type="entry name" value="GYF_2"/>
    <property type="match status" value="2"/>
</dbReference>
<evidence type="ECO:0000256" key="5">
    <source>
        <dbReference type="ARBA" id="ARBA00023187"/>
    </source>
</evidence>
<evidence type="ECO:0000256" key="2">
    <source>
        <dbReference type="ARBA" id="ARBA00022664"/>
    </source>
</evidence>
<feature type="domain" description="RRM" evidence="8">
    <location>
        <begin position="402"/>
        <end position="486"/>
    </location>
</feature>
<sequence length="590" mass="66316">MAAELWLYLDAVTGQQKGPVTAPIVKKLLRKGIIQPQQLVWTQRLSEWTAIDSVKPFAAYLRVWTAVWYYMAEDPANPGSEAARTGPVTTQQLVHLFVDGDVDGMTLVWSQELDSWKPIGEVPSLKEFLQEANEDLDREAELKEHASEVPMEHQVFEKESTDALVAEDGKRYVFDAESKTYVTPEDKIEEELASLQEAMQEENAEKQGRNRNENQSENQKHNDKENASTGDEVAAKENSAEQPEADAEAAKKRKKKKKKKSDKWKKSKKNTWVYVNGLPLDVTVQEVHDHFAKCGVIQPDIATGEPRIKLYQNKDSGGLNGDGSVCYMKEASVELAVQLLDKSQIRPDWPIDVSPAVFQQKEGDFVKWKKLKIDSRAKIKMFEKEKALSWNEGEVNEPAGLRIVVIKHMFTPAEIEDEAYEKELQEDIHDECSKIGDVTKITLFAKHVDGVVVIKFASSGSAARCVDVMSGRFFAGRKLECGFWDGTDYTHHESKNEEKERAEKFQEWLDGGSSSESEAEEEEKTTEQHKVDDEGEEVHTGRELPALADDSDDSDVESNGDAEESTNPAGADEVHAGRVMPNLDDLNDDE</sequence>
<feature type="compositionally biased region" description="Acidic residues" evidence="7">
    <location>
        <begin position="549"/>
        <end position="564"/>
    </location>
</feature>
<keyword evidence="4 6" id="KW-0694">RNA-binding</keyword>
<dbReference type="InterPro" id="IPR000504">
    <property type="entry name" value="RRM_dom"/>
</dbReference>
<name>A0A833TGY1_PHYIN</name>
<reference evidence="9" key="1">
    <citation type="submission" date="2020-04" db="EMBL/GenBank/DDBJ databases">
        <title>Hybrid Assembly of Korean Phytophthora infestans isolates.</title>
        <authorList>
            <person name="Prokchorchik M."/>
            <person name="Lee Y."/>
            <person name="Seo J."/>
            <person name="Cho J.-H."/>
            <person name="Park Y.-E."/>
            <person name="Jang D.-C."/>
            <person name="Im J.-S."/>
            <person name="Choi J.-G."/>
            <person name="Park H.-J."/>
            <person name="Lee G.-B."/>
            <person name="Lee Y.-G."/>
            <person name="Hong S.-Y."/>
            <person name="Cho K."/>
            <person name="Sohn K.H."/>
        </authorList>
    </citation>
    <scope>NUCLEOTIDE SEQUENCE</scope>
    <source>
        <strain evidence="9">KR_1_A1</strain>
    </source>
</reference>
<dbReference type="EMBL" id="WSZM01000015">
    <property type="protein sequence ID" value="KAF4046680.1"/>
    <property type="molecule type" value="Genomic_DNA"/>
</dbReference>
<dbReference type="PANTHER" id="PTHR15608:SF0">
    <property type="entry name" value="HIV TAT-SPECIFIC FACTOR 1"/>
    <property type="match status" value="1"/>
</dbReference>
<evidence type="ECO:0000256" key="6">
    <source>
        <dbReference type="PROSITE-ProRule" id="PRU00176"/>
    </source>
</evidence>
<feature type="region of interest" description="Disordered" evidence="7">
    <location>
        <begin position="199"/>
        <end position="264"/>
    </location>
</feature>
<evidence type="ECO:0000313" key="10">
    <source>
        <dbReference type="Proteomes" id="UP000602510"/>
    </source>
</evidence>
<evidence type="ECO:0000256" key="4">
    <source>
        <dbReference type="ARBA" id="ARBA00022884"/>
    </source>
</evidence>
<keyword evidence="2" id="KW-0507">mRNA processing</keyword>
<gene>
    <name evidence="9" type="ORF">GN244_ATG01071</name>
</gene>
<dbReference type="Gene3D" id="3.30.70.330">
    <property type="match status" value="2"/>
</dbReference>
<feature type="compositionally biased region" description="Basic and acidic residues" evidence="7">
    <location>
        <begin position="493"/>
        <end position="507"/>
    </location>
</feature>
<dbReference type="CDD" id="cd12285">
    <property type="entry name" value="RRM3_RBM39_like"/>
    <property type="match status" value="1"/>
</dbReference>
<dbReference type="Proteomes" id="UP000602510">
    <property type="component" value="Unassembled WGS sequence"/>
</dbReference>
<dbReference type="PANTHER" id="PTHR15608">
    <property type="entry name" value="SPLICING FACTOR U2AF-ASSOCIATED PROTEIN 2"/>
    <property type="match status" value="1"/>
</dbReference>
<dbReference type="GO" id="GO:0005684">
    <property type="term" value="C:U2-type spliceosomal complex"/>
    <property type="evidence" value="ECO:0007669"/>
    <property type="project" value="TreeGrafter"/>
</dbReference>
<dbReference type="CDD" id="cd12281">
    <property type="entry name" value="RRM1_TatSF1_like"/>
    <property type="match status" value="1"/>
</dbReference>
<evidence type="ECO:0000259" key="8">
    <source>
        <dbReference type="PROSITE" id="PS50102"/>
    </source>
</evidence>
<feature type="compositionally biased region" description="Basic and acidic residues" evidence="7">
    <location>
        <begin position="203"/>
        <end position="226"/>
    </location>
</feature>
<dbReference type="SMART" id="SM00360">
    <property type="entry name" value="RRM"/>
    <property type="match status" value="2"/>
</dbReference>
<evidence type="ECO:0000256" key="1">
    <source>
        <dbReference type="ARBA" id="ARBA00007747"/>
    </source>
</evidence>
<keyword evidence="5" id="KW-0508">mRNA splicing</keyword>
<feature type="region of interest" description="Disordered" evidence="7">
    <location>
        <begin position="493"/>
        <end position="590"/>
    </location>
</feature>
<evidence type="ECO:0000256" key="7">
    <source>
        <dbReference type="SAM" id="MobiDB-lite"/>
    </source>
</evidence>
<organism evidence="9 10">
    <name type="scientific">Phytophthora infestans</name>
    <name type="common">Potato late blight agent</name>
    <name type="synonym">Botrytis infestans</name>
    <dbReference type="NCBI Taxonomy" id="4787"/>
    <lineage>
        <taxon>Eukaryota</taxon>
        <taxon>Sar</taxon>
        <taxon>Stramenopiles</taxon>
        <taxon>Oomycota</taxon>
        <taxon>Peronosporomycetes</taxon>
        <taxon>Peronosporales</taxon>
        <taxon>Peronosporaceae</taxon>
        <taxon>Phytophthora</taxon>
    </lineage>
</organism>
<feature type="compositionally biased region" description="Basic and acidic residues" evidence="7">
    <location>
        <begin position="525"/>
        <end position="542"/>
    </location>
</feature>
<keyword evidence="10" id="KW-1185">Reference proteome</keyword>
<comment type="similarity">
    <text evidence="1">Belongs to the HTATSF1 family.</text>
</comment>
<feature type="compositionally biased region" description="Basic residues" evidence="7">
    <location>
        <begin position="251"/>
        <end position="264"/>
    </location>
</feature>
<protein>
    <submittedName>
        <fullName evidence="9">RNA recognition motif-containing protein</fullName>
    </submittedName>
</protein>
<accession>A0A833TGY1</accession>
<dbReference type="SUPFAM" id="SSF54928">
    <property type="entry name" value="RNA-binding domain, RBD"/>
    <property type="match status" value="2"/>
</dbReference>
<proteinExistence type="inferred from homology"/>
<dbReference type="AlphaFoldDB" id="A0A833TGY1"/>
<dbReference type="InterPro" id="IPR012677">
    <property type="entry name" value="Nucleotide-bd_a/b_plait_sf"/>
</dbReference>
<comment type="caution">
    <text evidence="9">The sequence shown here is derived from an EMBL/GenBank/DDBJ whole genome shotgun (WGS) entry which is preliminary data.</text>
</comment>
<dbReference type="FunFam" id="3.30.70.330:FF:000105">
    <property type="entry name" value="HIV Tat-specific factor 1 homolog"/>
    <property type="match status" value="1"/>
</dbReference>
<dbReference type="InterPro" id="IPR025640">
    <property type="entry name" value="GYF_2"/>
</dbReference>